<dbReference type="Gene3D" id="2.10.50.10">
    <property type="entry name" value="Tumor Necrosis Factor Receptor, subunit A, domain 2"/>
    <property type="match status" value="6"/>
</dbReference>
<sequence>TYNPINGGKSINDCLKCPAGEYCATTGLFKSSGLCAGGYYCILGSSNIKPVILPNVLHENMIFVSSNSMGGVCTIGNYCPIGSKSELTCPAGKYCGTYGLATPTGDCDAGYFCSGGDRYAANSKINLCAVGHFCSQGTTSATPCPPGTYSNSRGLKSSAQCQKCPMGKYCAGTKNIAYTGDCSQGFYCPPGQSSPSNVNYECPAGGSLKPILCPAGKYQPNTASSSCLDCPEAHYCPITMKADNTLIGAIFPIECPAGSYCKALTKSPYQYLCPVGTFSNKKGLSLESQCMPCSVGKYCMTKGLISPTGDCRAGFVCKSGSSSPAKSDGVKNISCPIGFYCVKGIITAQKCSAGNYCPINSPKPIPCPSGTFSANTGNTVFTDCLPCPVGKYCTTIGLTNFEGDCTAGFFCVSAAKSSTPIDGVTGYPCPNGFYCPKGTTSKLICAEKTYSISIGAVACIQCTVGSFCKGGAHIELCKLGYYCPTGTNLEFPTTTCPKGYYCPTGSFEPLPCLPGTYSNTEKSTQCTDCPAGYFCLIKTTNYLINICPTGYYCPKNTQYAYQYPCPSKTFNKFTVKKIISDCLPCTKGQFCAGEGLSTPSGICKAGWWCKQGSDTATPTDIVNMGGECTAGHYCPVGSFELNKCTAGYYCESNQLSIPSGKCYAGFYCPVGQYVPNPTNFLCPTGHYCKVGSSVPTPCPVGTFLSVKGGESTSDCLLCTEGYYCDIPGRSAVTGKCSAGYYCPSGQSLPNPIDYICPVGYKCPIGSLDKIPCDLGTYQSNDGTSTCVICDAGKYCYNSILKNGIVSPFDCPPGYYCPIGTKFSNQYPCPKGTYSDLSNLKAKSECKDCTAGNCCTTLGSSSVGGPCNAGFICNLKSSTPTPIDGITGDYCPQGYYCISGSSNGVGCPTGTFGATVGLTKLEECTDCTEGFYCDKVGLKTPKAACTAGYWCKRASTYANPIGEIFGDKCPPGFYCTNGLPIPCPPGTFRNTEGAAALNDCTKCKAGFYCDTFKLTSVTGQCDQGYYCSLGATIPRPLDGITGNICPIGTYCPSKSVQPTDCVDGTYASTKGQKMNINWNDSIFFALDVYTQLLNYLI</sequence>
<proteinExistence type="predicted"/>
<evidence type="ECO:0000313" key="2">
    <source>
        <dbReference type="Proteomes" id="UP000078046"/>
    </source>
</evidence>
<reference evidence="1 2" key="1">
    <citation type="submission" date="2016-04" db="EMBL/GenBank/DDBJ databases">
        <title>The genome of Intoshia linei affirms orthonectids as highly simplified spiralians.</title>
        <authorList>
            <person name="Mikhailov K.V."/>
            <person name="Slusarev G.S."/>
            <person name="Nikitin M.A."/>
            <person name="Logacheva M.D."/>
            <person name="Penin A."/>
            <person name="Aleoshin V."/>
            <person name="Panchin Y.V."/>
        </authorList>
    </citation>
    <scope>NUCLEOTIDE SEQUENCE [LARGE SCALE GENOMIC DNA]</scope>
    <source>
        <strain evidence="1">Intl2013</strain>
        <tissue evidence="1">Whole animal</tissue>
    </source>
</reference>
<dbReference type="Proteomes" id="UP000078046">
    <property type="component" value="Unassembled WGS sequence"/>
</dbReference>
<evidence type="ECO:0000313" key="1">
    <source>
        <dbReference type="EMBL" id="OAF66035.1"/>
    </source>
</evidence>
<keyword evidence="2" id="KW-1185">Reference proteome</keyword>
<gene>
    <name evidence="1" type="ORF">A3Q56_06248</name>
</gene>
<accession>A0A177AVM4</accession>
<dbReference type="SUPFAM" id="SSF57184">
    <property type="entry name" value="Growth factor receptor domain"/>
    <property type="match status" value="3"/>
</dbReference>
<comment type="caution">
    <text evidence="1">The sequence shown here is derived from an EMBL/GenBank/DDBJ whole genome shotgun (WGS) entry which is preliminary data.</text>
</comment>
<dbReference type="InterPro" id="IPR009030">
    <property type="entry name" value="Growth_fac_rcpt_cys_sf"/>
</dbReference>
<feature type="non-terminal residue" evidence="1">
    <location>
        <position position="1"/>
    </location>
</feature>
<dbReference type="PANTHER" id="PTHR46104:SF1">
    <property type="entry name" value="GENE 9195-RELATED"/>
    <property type="match status" value="1"/>
</dbReference>
<dbReference type="EMBL" id="LWCA01001057">
    <property type="protein sequence ID" value="OAF66035.1"/>
    <property type="molecule type" value="Genomic_DNA"/>
</dbReference>
<organism evidence="1 2">
    <name type="scientific">Intoshia linei</name>
    <dbReference type="NCBI Taxonomy" id="1819745"/>
    <lineage>
        <taxon>Eukaryota</taxon>
        <taxon>Metazoa</taxon>
        <taxon>Spiralia</taxon>
        <taxon>Lophotrochozoa</taxon>
        <taxon>Mesozoa</taxon>
        <taxon>Orthonectida</taxon>
        <taxon>Rhopaluridae</taxon>
        <taxon>Intoshia</taxon>
    </lineage>
</organism>
<protein>
    <submittedName>
        <fullName evidence="1">Uncharacterized protein</fullName>
    </submittedName>
</protein>
<dbReference type="PANTHER" id="PTHR46104">
    <property type="entry name" value="GENE 9195-RELATED-RELATED"/>
    <property type="match status" value="1"/>
</dbReference>
<dbReference type="AlphaFoldDB" id="A0A177AVM4"/>
<name>A0A177AVM4_9BILA</name>
<dbReference type="SMART" id="SM01411">
    <property type="entry name" value="Ephrin_rec_like"/>
    <property type="match status" value="15"/>
</dbReference>
<dbReference type="OrthoDB" id="439917at2759"/>